<dbReference type="InterPro" id="IPR053781">
    <property type="entry name" value="F-box_AtFBL13-like"/>
</dbReference>
<dbReference type="AlphaFoldDB" id="A0A4V6DAL4"/>
<sequence>MGVITRAKKRRPEEEQELVDRISRLPDGVLGDIVTLLPTRDGARTQVLSSRWRHIWRSAPLNLDLPEPLRRNTASAISSALSAHPGPGRRLHIILRNCSHGPGAAATLDGWLRSPTIDGLRKLEILFDSNLLHGGTQPLPLPPSVLRFSSTLAVASFEGCVFPDCGNSNIASRELNQLLNQLSLVSVRISETSLHALLAGCSVLESLLLKDTNGFPRVQIMSTASEASGSSIVTLTTVVCSVKVLALTNVNLSLDAVINLIKCLFV</sequence>
<dbReference type="OMA" id="PRTWSIT"/>
<evidence type="ECO:0000313" key="3">
    <source>
        <dbReference type="EMBL" id="TKW30176.1"/>
    </source>
</evidence>
<dbReference type="Pfam" id="PF24758">
    <property type="entry name" value="LRR_At5g56370"/>
    <property type="match status" value="1"/>
</dbReference>
<dbReference type="Pfam" id="PF00646">
    <property type="entry name" value="F-box"/>
    <property type="match status" value="1"/>
</dbReference>
<evidence type="ECO:0000259" key="2">
    <source>
        <dbReference type="Pfam" id="PF24758"/>
    </source>
</evidence>
<dbReference type="InterPro" id="IPR001810">
    <property type="entry name" value="F-box_dom"/>
</dbReference>
<feature type="domain" description="F-box" evidence="1">
    <location>
        <begin position="22"/>
        <end position="62"/>
    </location>
</feature>
<name>A0A4V6DAL4_SETVI</name>
<evidence type="ECO:0008006" key="5">
    <source>
        <dbReference type="Google" id="ProtNLM"/>
    </source>
</evidence>
<protein>
    <recommendedName>
        <fullName evidence="5">F-box domain-containing protein</fullName>
    </recommendedName>
</protein>
<dbReference type="InterPro" id="IPR055411">
    <property type="entry name" value="LRR_FXL15/At3g58940/PEG3-like"/>
</dbReference>
<keyword evidence="4" id="KW-1185">Reference proteome</keyword>
<dbReference type="CDD" id="cd22160">
    <property type="entry name" value="F-box_AtFBL13-like"/>
    <property type="match status" value="1"/>
</dbReference>
<proteinExistence type="predicted"/>
<evidence type="ECO:0000259" key="1">
    <source>
        <dbReference type="Pfam" id="PF00646"/>
    </source>
</evidence>
<dbReference type="InterPro" id="IPR036047">
    <property type="entry name" value="F-box-like_dom_sf"/>
</dbReference>
<evidence type="ECO:0000313" key="4">
    <source>
        <dbReference type="Proteomes" id="UP000298652"/>
    </source>
</evidence>
<feature type="domain" description="F-box/LRR-repeat protein 15/At3g58940/PEG3-like LRR" evidence="2">
    <location>
        <begin position="108"/>
        <end position="223"/>
    </location>
</feature>
<reference evidence="3" key="1">
    <citation type="submission" date="2019-03" db="EMBL/GenBank/DDBJ databases">
        <title>WGS assembly of Setaria viridis.</title>
        <authorList>
            <person name="Huang P."/>
            <person name="Jenkins J."/>
            <person name="Grimwood J."/>
            <person name="Barry K."/>
            <person name="Healey A."/>
            <person name="Mamidi S."/>
            <person name="Sreedasyam A."/>
            <person name="Shu S."/>
            <person name="Feldman M."/>
            <person name="Wu J."/>
            <person name="Yu Y."/>
            <person name="Chen C."/>
            <person name="Johnson J."/>
            <person name="Rokhsar D."/>
            <person name="Baxter I."/>
            <person name="Schmutz J."/>
            <person name="Brutnell T."/>
            <person name="Kellogg E."/>
        </authorList>
    </citation>
    <scope>NUCLEOTIDE SEQUENCE [LARGE SCALE GENOMIC DNA]</scope>
</reference>
<dbReference type="SUPFAM" id="SSF81383">
    <property type="entry name" value="F-box domain"/>
    <property type="match status" value="1"/>
</dbReference>
<dbReference type="EMBL" id="CM016553">
    <property type="protein sequence ID" value="TKW30176.1"/>
    <property type="molecule type" value="Genomic_DNA"/>
</dbReference>
<dbReference type="Gramene" id="TKW30176">
    <property type="protein sequence ID" value="TKW30176"/>
    <property type="gene ID" value="SEVIR_2G017900v2"/>
</dbReference>
<dbReference type="Proteomes" id="UP000298652">
    <property type="component" value="Chromosome 2"/>
</dbReference>
<dbReference type="PANTHER" id="PTHR32141">
    <property type="match status" value="1"/>
</dbReference>
<gene>
    <name evidence="3" type="ORF">SEVIR_2G017900v2</name>
</gene>
<accession>A0A4V6DAL4</accession>
<organism evidence="3 4">
    <name type="scientific">Setaria viridis</name>
    <name type="common">Green bristlegrass</name>
    <name type="synonym">Setaria italica subsp. viridis</name>
    <dbReference type="NCBI Taxonomy" id="4556"/>
    <lineage>
        <taxon>Eukaryota</taxon>
        <taxon>Viridiplantae</taxon>
        <taxon>Streptophyta</taxon>
        <taxon>Embryophyta</taxon>
        <taxon>Tracheophyta</taxon>
        <taxon>Spermatophyta</taxon>
        <taxon>Magnoliopsida</taxon>
        <taxon>Liliopsida</taxon>
        <taxon>Poales</taxon>
        <taxon>Poaceae</taxon>
        <taxon>PACMAD clade</taxon>
        <taxon>Panicoideae</taxon>
        <taxon>Panicodae</taxon>
        <taxon>Paniceae</taxon>
        <taxon>Cenchrinae</taxon>
        <taxon>Setaria</taxon>
    </lineage>
</organism>
<dbReference type="InterPro" id="IPR055302">
    <property type="entry name" value="F-box_dom-containing"/>
</dbReference>
<dbReference type="PANTHER" id="PTHR32141:SF168">
    <property type="entry name" value="OS12G0595200 PROTEIN"/>
    <property type="match status" value="1"/>
</dbReference>